<dbReference type="RefSeq" id="WP_126599930.1">
    <property type="nucleotide sequence ID" value="NZ_LR134510.1"/>
</dbReference>
<sequence length="138" mass="15533">MNKLDDNNDELAILFPTQSVEINGETVEVKEYTLGEQLKYHAKFQPFINALRESLSREQAEFNLDTLMACLSTHYDNVLELVALSIHKSVDYVKGIQGEAADNLLLAWWAVNSDFFTRKAVMPLLETLAKQRPAGATS</sequence>
<name>A0A448TUY4_9PAST</name>
<keyword evidence="2" id="KW-1185">Reference proteome</keyword>
<evidence type="ECO:0000313" key="1">
    <source>
        <dbReference type="EMBL" id="VEJ09748.1"/>
    </source>
</evidence>
<protein>
    <submittedName>
        <fullName evidence="1">Uncharacterized protein</fullName>
    </submittedName>
</protein>
<gene>
    <name evidence="1" type="ORF">NCTC12871_01231</name>
</gene>
<proteinExistence type="predicted"/>
<organism evidence="1 2">
    <name type="scientific">Actinobacillus delphinicola</name>
    <dbReference type="NCBI Taxonomy" id="51161"/>
    <lineage>
        <taxon>Bacteria</taxon>
        <taxon>Pseudomonadati</taxon>
        <taxon>Pseudomonadota</taxon>
        <taxon>Gammaproteobacteria</taxon>
        <taxon>Pasteurellales</taxon>
        <taxon>Pasteurellaceae</taxon>
        <taxon>Actinobacillus</taxon>
    </lineage>
</organism>
<dbReference type="OrthoDB" id="6638002at2"/>
<dbReference type="AlphaFoldDB" id="A0A448TUY4"/>
<dbReference type="InterPro" id="IPR046583">
    <property type="entry name" value="DUF6631"/>
</dbReference>
<evidence type="ECO:0000313" key="2">
    <source>
        <dbReference type="Proteomes" id="UP000279799"/>
    </source>
</evidence>
<accession>A0A448TUY4</accession>
<dbReference type="Pfam" id="PF20336">
    <property type="entry name" value="DUF6631"/>
    <property type="match status" value="1"/>
</dbReference>
<dbReference type="EMBL" id="LR134510">
    <property type="protein sequence ID" value="VEJ09748.1"/>
    <property type="molecule type" value="Genomic_DNA"/>
</dbReference>
<reference evidence="1 2" key="1">
    <citation type="submission" date="2018-12" db="EMBL/GenBank/DDBJ databases">
        <authorList>
            <consortium name="Pathogen Informatics"/>
        </authorList>
    </citation>
    <scope>NUCLEOTIDE SEQUENCE [LARGE SCALE GENOMIC DNA]</scope>
    <source>
        <strain evidence="1 2">NCTC12871</strain>
    </source>
</reference>
<dbReference type="KEGG" id="adp:NCTC12871_01231"/>
<dbReference type="Proteomes" id="UP000279799">
    <property type="component" value="Chromosome"/>
</dbReference>